<reference evidence="3" key="1">
    <citation type="journal article" date="2002" name="Science">
        <title>The draft genome of Ciona intestinalis: insights into chordate and vertebrate origins.</title>
        <authorList>
            <person name="Dehal P."/>
            <person name="Satou Y."/>
            <person name="Campbell R.K."/>
            <person name="Chapman J."/>
            <person name="Degnan B."/>
            <person name="De Tomaso A."/>
            <person name="Davidson B."/>
            <person name="Di Gregorio A."/>
            <person name="Gelpke M."/>
            <person name="Goodstein D.M."/>
            <person name="Harafuji N."/>
            <person name="Hastings K.E."/>
            <person name="Ho I."/>
            <person name="Hotta K."/>
            <person name="Huang W."/>
            <person name="Kawashima T."/>
            <person name="Lemaire P."/>
            <person name="Martinez D."/>
            <person name="Meinertzhagen I.A."/>
            <person name="Necula S."/>
            <person name="Nonaka M."/>
            <person name="Putnam N."/>
            <person name="Rash S."/>
            <person name="Saiga H."/>
            <person name="Satake M."/>
            <person name="Terry A."/>
            <person name="Yamada L."/>
            <person name="Wang H.G."/>
            <person name="Awazu S."/>
            <person name="Azumi K."/>
            <person name="Boore J."/>
            <person name="Branno M."/>
            <person name="Chin-Bow S."/>
            <person name="DeSantis R."/>
            <person name="Doyle S."/>
            <person name="Francino P."/>
            <person name="Keys D.N."/>
            <person name="Haga S."/>
            <person name="Hayashi H."/>
            <person name="Hino K."/>
            <person name="Imai K.S."/>
            <person name="Inaba K."/>
            <person name="Kano S."/>
            <person name="Kobayashi K."/>
            <person name="Kobayashi M."/>
            <person name="Lee B.I."/>
            <person name="Makabe K.W."/>
            <person name="Manohar C."/>
            <person name="Matassi G."/>
            <person name="Medina M."/>
            <person name="Mochizuki Y."/>
            <person name="Mount S."/>
            <person name="Morishita T."/>
            <person name="Miura S."/>
            <person name="Nakayama A."/>
            <person name="Nishizaka S."/>
            <person name="Nomoto H."/>
            <person name="Ohta F."/>
            <person name="Oishi K."/>
            <person name="Rigoutsos I."/>
            <person name="Sano M."/>
            <person name="Sasaki A."/>
            <person name="Sasakura Y."/>
            <person name="Shoguchi E."/>
            <person name="Shin-i T."/>
            <person name="Spagnuolo A."/>
            <person name="Stainier D."/>
            <person name="Suzuki M.M."/>
            <person name="Tassy O."/>
            <person name="Takatori N."/>
            <person name="Tokuoka M."/>
            <person name="Yagi K."/>
            <person name="Yoshizaki F."/>
            <person name="Wada S."/>
            <person name="Zhang C."/>
            <person name="Hyatt P.D."/>
            <person name="Larimer F."/>
            <person name="Detter C."/>
            <person name="Doggett N."/>
            <person name="Glavina T."/>
            <person name="Hawkins T."/>
            <person name="Richardson P."/>
            <person name="Lucas S."/>
            <person name="Kohara Y."/>
            <person name="Levine M."/>
            <person name="Satoh N."/>
            <person name="Rokhsar D.S."/>
        </authorList>
    </citation>
    <scope>NUCLEOTIDE SEQUENCE [LARGE SCALE GENOMIC DNA]</scope>
</reference>
<accession>F6VGV1</accession>
<name>F6VGV1_CIOIN</name>
<dbReference type="GeneTree" id="ENSGT00530000065977"/>
<feature type="chain" id="PRO_5003348803" description="Antimicrobial peptide" evidence="1">
    <location>
        <begin position="24"/>
        <end position="62"/>
    </location>
</feature>
<evidence type="ECO:0000313" key="3">
    <source>
        <dbReference type="Proteomes" id="UP000008144"/>
    </source>
</evidence>
<proteinExistence type="predicted"/>
<sequence length="62" mass="7474">MNKSALLLLLFIGLLVITETTDAYYHWSLIRRRRRWNEQKQVTDAEFKEIEESDEKMTSLLE</sequence>
<dbReference type="InParanoid" id="F6VGV1"/>
<evidence type="ECO:0008006" key="4">
    <source>
        <dbReference type="Google" id="ProtNLM"/>
    </source>
</evidence>
<evidence type="ECO:0000256" key="1">
    <source>
        <dbReference type="SAM" id="SignalP"/>
    </source>
</evidence>
<feature type="signal peptide" evidence="1">
    <location>
        <begin position="1"/>
        <end position="23"/>
    </location>
</feature>
<dbReference type="AlphaFoldDB" id="F6VGV1"/>
<keyword evidence="3" id="KW-1185">Reference proteome</keyword>
<reference evidence="2" key="3">
    <citation type="submission" date="2025-09" db="UniProtKB">
        <authorList>
            <consortium name="Ensembl"/>
        </authorList>
    </citation>
    <scope>IDENTIFICATION</scope>
</reference>
<organism evidence="2 3">
    <name type="scientific">Ciona intestinalis</name>
    <name type="common">Transparent sea squirt</name>
    <name type="synonym">Ascidia intestinalis</name>
    <dbReference type="NCBI Taxonomy" id="7719"/>
    <lineage>
        <taxon>Eukaryota</taxon>
        <taxon>Metazoa</taxon>
        <taxon>Chordata</taxon>
        <taxon>Tunicata</taxon>
        <taxon>Ascidiacea</taxon>
        <taxon>Phlebobranchia</taxon>
        <taxon>Cionidae</taxon>
        <taxon>Ciona</taxon>
    </lineage>
</organism>
<dbReference type="HOGENOM" id="CLU_180895_3_0_1"/>
<evidence type="ECO:0000313" key="2">
    <source>
        <dbReference type="Ensembl" id="ENSCINP00000028384.2"/>
    </source>
</evidence>
<protein>
    <recommendedName>
        <fullName evidence="4">Antimicrobial peptide</fullName>
    </recommendedName>
</protein>
<keyword evidence="1" id="KW-0732">Signal</keyword>
<dbReference type="Proteomes" id="UP000008144">
    <property type="component" value="Unassembled WGS sequence"/>
</dbReference>
<reference evidence="2" key="2">
    <citation type="submission" date="2025-08" db="UniProtKB">
        <authorList>
            <consortium name="Ensembl"/>
        </authorList>
    </citation>
    <scope>IDENTIFICATION</scope>
</reference>
<dbReference type="Ensembl" id="ENSCINT00000028630.2">
    <property type="protein sequence ID" value="ENSCINP00000028384.2"/>
    <property type="gene ID" value="ENSCING00000016352.2"/>
</dbReference>